<evidence type="ECO:0000313" key="2">
    <source>
        <dbReference type="Proteomes" id="UP000784294"/>
    </source>
</evidence>
<dbReference type="AlphaFoldDB" id="A0A448XCW5"/>
<reference evidence="1" key="1">
    <citation type="submission" date="2018-11" db="EMBL/GenBank/DDBJ databases">
        <authorList>
            <consortium name="Pathogen Informatics"/>
        </authorList>
    </citation>
    <scope>NUCLEOTIDE SEQUENCE</scope>
</reference>
<accession>A0A448XCW5</accession>
<keyword evidence="2" id="KW-1185">Reference proteome</keyword>
<dbReference type="OrthoDB" id="6281167at2759"/>
<sequence length="166" mass="18704">MDCKDDTICSEDVRHTMDESERDCLGNSASETIPAQRIEDFKWQEDDKPALATKPIIDAKDMAQRKRRIMQMHTDVVEQLTGMPHILAKQEKSSAVTRGLGGLSIFSPKLFVLPEVITDEEAEAYQITEEDMESLSTLASLDREMSLNQDVAKMPVLLHLNDVLAR</sequence>
<comment type="caution">
    <text evidence="1">The sequence shown here is derived from an EMBL/GenBank/DDBJ whole genome shotgun (WGS) entry which is preliminary data.</text>
</comment>
<protein>
    <submittedName>
        <fullName evidence="1">Uncharacterized protein</fullName>
    </submittedName>
</protein>
<dbReference type="EMBL" id="CAAALY010246418">
    <property type="protein sequence ID" value="VEL33801.1"/>
    <property type="molecule type" value="Genomic_DNA"/>
</dbReference>
<proteinExistence type="predicted"/>
<organism evidence="1 2">
    <name type="scientific">Protopolystoma xenopodis</name>
    <dbReference type="NCBI Taxonomy" id="117903"/>
    <lineage>
        <taxon>Eukaryota</taxon>
        <taxon>Metazoa</taxon>
        <taxon>Spiralia</taxon>
        <taxon>Lophotrochozoa</taxon>
        <taxon>Platyhelminthes</taxon>
        <taxon>Monogenea</taxon>
        <taxon>Polyopisthocotylea</taxon>
        <taxon>Polystomatidea</taxon>
        <taxon>Polystomatidae</taxon>
        <taxon>Protopolystoma</taxon>
    </lineage>
</organism>
<dbReference type="Proteomes" id="UP000784294">
    <property type="component" value="Unassembled WGS sequence"/>
</dbReference>
<gene>
    <name evidence="1" type="ORF">PXEA_LOCUS27241</name>
</gene>
<name>A0A448XCW5_9PLAT</name>
<evidence type="ECO:0000313" key="1">
    <source>
        <dbReference type="EMBL" id="VEL33801.1"/>
    </source>
</evidence>